<dbReference type="PROSITE" id="PS51000">
    <property type="entry name" value="HTH_DEOR_2"/>
    <property type="match status" value="1"/>
</dbReference>
<dbReference type="RefSeq" id="WP_066442810.1">
    <property type="nucleotide sequence ID" value="NZ_CANKUS010000013.1"/>
</dbReference>
<dbReference type="InterPro" id="IPR001034">
    <property type="entry name" value="DeoR_HTH"/>
</dbReference>
<name>A0ABX8F945_9BACI</name>
<dbReference type="PANTHER" id="PTHR30363:SF51">
    <property type="entry name" value="HTH-TYPE TRANSCRIPTIONAL REPRESSOR GLCR"/>
    <property type="match status" value="1"/>
</dbReference>
<protein>
    <submittedName>
        <fullName evidence="5">DeoR/GlpR transcriptional regulator</fullName>
    </submittedName>
</protein>
<evidence type="ECO:0000313" key="6">
    <source>
        <dbReference type="Proteomes" id="UP000679247"/>
    </source>
</evidence>
<dbReference type="Pfam" id="PF08220">
    <property type="entry name" value="HTH_DeoR"/>
    <property type="match status" value="1"/>
</dbReference>
<evidence type="ECO:0000256" key="3">
    <source>
        <dbReference type="ARBA" id="ARBA00023163"/>
    </source>
</evidence>
<feature type="domain" description="HTH deoR-type" evidence="4">
    <location>
        <begin position="3"/>
        <end position="58"/>
    </location>
</feature>
<dbReference type="InterPro" id="IPR037171">
    <property type="entry name" value="NagB/RpiA_transferase-like"/>
</dbReference>
<dbReference type="SMART" id="SM00420">
    <property type="entry name" value="HTH_DEOR"/>
    <property type="match status" value="1"/>
</dbReference>
<dbReference type="Gene3D" id="1.10.10.10">
    <property type="entry name" value="Winged helix-like DNA-binding domain superfamily/Winged helix DNA-binding domain"/>
    <property type="match status" value="1"/>
</dbReference>
<dbReference type="InterPro" id="IPR050313">
    <property type="entry name" value="Carb_Metab_HTH_regulators"/>
</dbReference>
<dbReference type="Proteomes" id="UP000679247">
    <property type="component" value="Chromosome"/>
</dbReference>
<dbReference type="InterPro" id="IPR014036">
    <property type="entry name" value="DeoR-like_C"/>
</dbReference>
<proteinExistence type="predicted"/>
<dbReference type="Pfam" id="PF00455">
    <property type="entry name" value="DeoRC"/>
    <property type="match status" value="1"/>
</dbReference>
<accession>A0ABX8F945</accession>
<dbReference type="Gene3D" id="3.40.50.1360">
    <property type="match status" value="1"/>
</dbReference>
<gene>
    <name evidence="5" type="ORF">J1899_18205</name>
</gene>
<evidence type="ECO:0000256" key="2">
    <source>
        <dbReference type="ARBA" id="ARBA00023125"/>
    </source>
</evidence>
<reference evidence="5 6" key="1">
    <citation type="submission" date="2021-03" db="EMBL/GenBank/DDBJ databases">
        <title>The first data on the complete genome of the tetrodotoxin-producing bacterium.</title>
        <authorList>
            <person name="Melnikova D.I."/>
            <person name="Nijland R."/>
            <person name="Magarlamov T.Y."/>
        </authorList>
    </citation>
    <scope>NUCLEOTIDE SEQUENCE [LARGE SCALE GENOMIC DNA]</scope>
    <source>
        <strain evidence="5 6">1839</strain>
    </source>
</reference>
<sequence length="251" mass="28415">MYQEERIIRIMHYLKENNSISIDQICHLFDVSRDTARRDLVRLEEDRVIIRTRGGAILPSSHHEIKNYEKRLITVSKEKKSIGKRAASLIGEGDKVILDASTTVQSCAEQLNDIPCTIITNSINEAEILSHLKQVDIILLGGMLHKEHRFLYGSSVIEKLSHYRVDRAFIGVVGVSEAGITLAHEEDGMVKRKMIQQASQTIVLADHTKLGVTDFFCIAGLDEIDLLITDQMPDHEFVKLLERFNVELLIA</sequence>
<organism evidence="5 6">
    <name type="scientific">Cytobacillus gottheilii</name>
    <dbReference type="NCBI Taxonomy" id="859144"/>
    <lineage>
        <taxon>Bacteria</taxon>
        <taxon>Bacillati</taxon>
        <taxon>Bacillota</taxon>
        <taxon>Bacilli</taxon>
        <taxon>Bacillales</taxon>
        <taxon>Bacillaceae</taxon>
        <taxon>Cytobacillus</taxon>
    </lineage>
</organism>
<dbReference type="InterPro" id="IPR018356">
    <property type="entry name" value="Tscrpt_reg_HTH_DeoR_CS"/>
</dbReference>
<dbReference type="PROSITE" id="PS00894">
    <property type="entry name" value="HTH_DEOR_1"/>
    <property type="match status" value="1"/>
</dbReference>
<evidence type="ECO:0000313" key="5">
    <source>
        <dbReference type="EMBL" id="QVY60884.1"/>
    </source>
</evidence>
<dbReference type="SUPFAM" id="SSF100950">
    <property type="entry name" value="NagB/RpiA/CoA transferase-like"/>
    <property type="match status" value="1"/>
</dbReference>
<dbReference type="PRINTS" id="PR00037">
    <property type="entry name" value="HTHLACR"/>
</dbReference>
<evidence type="ECO:0000256" key="1">
    <source>
        <dbReference type="ARBA" id="ARBA00023015"/>
    </source>
</evidence>
<dbReference type="EMBL" id="CP071709">
    <property type="protein sequence ID" value="QVY60884.1"/>
    <property type="molecule type" value="Genomic_DNA"/>
</dbReference>
<dbReference type="SUPFAM" id="SSF46785">
    <property type="entry name" value="Winged helix' DNA-binding domain"/>
    <property type="match status" value="1"/>
</dbReference>
<dbReference type="InterPro" id="IPR036388">
    <property type="entry name" value="WH-like_DNA-bd_sf"/>
</dbReference>
<evidence type="ECO:0000259" key="4">
    <source>
        <dbReference type="PROSITE" id="PS51000"/>
    </source>
</evidence>
<keyword evidence="6" id="KW-1185">Reference proteome</keyword>
<keyword evidence="3" id="KW-0804">Transcription</keyword>
<keyword evidence="2" id="KW-0238">DNA-binding</keyword>
<dbReference type="InterPro" id="IPR036390">
    <property type="entry name" value="WH_DNA-bd_sf"/>
</dbReference>
<keyword evidence="1" id="KW-0805">Transcription regulation</keyword>
<dbReference type="PANTHER" id="PTHR30363">
    <property type="entry name" value="HTH-TYPE TRANSCRIPTIONAL REGULATOR SRLR-RELATED"/>
    <property type="match status" value="1"/>
</dbReference>
<dbReference type="SMART" id="SM01134">
    <property type="entry name" value="DeoRC"/>
    <property type="match status" value="1"/>
</dbReference>